<dbReference type="InterPro" id="IPR029033">
    <property type="entry name" value="His_PPase_superfam"/>
</dbReference>
<gene>
    <name evidence="1" type="ORF">EIY72_08470</name>
</gene>
<organism evidence="1 2">
    <name type="scientific">Pseudomonas vancouverensis</name>
    <dbReference type="NCBI Taxonomy" id="95300"/>
    <lineage>
        <taxon>Bacteria</taxon>
        <taxon>Pseudomonadati</taxon>
        <taxon>Pseudomonadota</taxon>
        <taxon>Gammaproteobacteria</taxon>
        <taxon>Pseudomonadales</taxon>
        <taxon>Pseudomonadaceae</taxon>
        <taxon>Pseudomonas</taxon>
    </lineage>
</organism>
<protein>
    <submittedName>
        <fullName evidence="1">Histidine phosphatase family protein</fullName>
    </submittedName>
</protein>
<dbReference type="InterPro" id="IPR013078">
    <property type="entry name" value="His_Pase_superF_clade-1"/>
</dbReference>
<dbReference type="AlphaFoldDB" id="A0A4R4KGR6"/>
<evidence type="ECO:0000313" key="1">
    <source>
        <dbReference type="EMBL" id="TDB65771.1"/>
    </source>
</evidence>
<dbReference type="OrthoDB" id="7502553at2"/>
<dbReference type="Proteomes" id="UP000295254">
    <property type="component" value="Unassembled WGS sequence"/>
</dbReference>
<dbReference type="SMART" id="SM00855">
    <property type="entry name" value="PGAM"/>
    <property type="match status" value="1"/>
</dbReference>
<proteinExistence type="predicted"/>
<accession>A0A4R4KGR6</accession>
<dbReference type="RefSeq" id="WP_093230430.1">
    <property type="nucleotide sequence ID" value="NZ_LT629803.1"/>
</dbReference>
<keyword evidence="2" id="KW-1185">Reference proteome</keyword>
<dbReference type="Pfam" id="PF00300">
    <property type="entry name" value="His_Phos_1"/>
    <property type="match status" value="1"/>
</dbReference>
<dbReference type="SUPFAM" id="SSF53254">
    <property type="entry name" value="Phosphoglycerate mutase-like"/>
    <property type="match status" value="1"/>
</dbReference>
<sequence length="190" mass="20916">MQATHLTLICHARTAAQKLARFALDEPLELDWQSARLSRRGQLKGAAQLLCGPELRTRQTAALFGSDPQVVEALRDCDFGRWAGVRIKDLQKAESEALQGWTVDPDSAPHGGESLTQLEARVAAWLTSLQSTPGHIVAITHPFIIRAALAHVLQGVLSNLIDVEPLSAVELRFHGRWRLRLPGIDPEETL</sequence>
<comment type="caution">
    <text evidence="1">The sequence shown here is derived from an EMBL/GenBank/DDBJ whole genome shotgun (WGS) entry which is preliminary data.</text>
</comment>
<dbReference type="Gene3D" id="3.40.50.1240">
    <property type="entry name" value="Phosphoglycerate mutase-like"/>
    <property type="match status" value="1"/>
</dbReference>
<dbReference type="EMBL" id="RRZK01000008">
    <property type="protein sequence ID" value="TDB65771.1"/>
    <property type="molecule type" value="Genomic_DNA"/>
</dbReference>
<name>A0A4R4KGR6_PSEVA</name>
<reference evidence="2" key="1">
    <citation type="journal article" date="2019" name="bioRxiv">
        <title>Bacterially produced spermidine induces plant systemic susceptibility to pathogens.</title>
        <authorList>
            <person name="Melnyk R.A."/>
            <person name="Beskrovnaya P.A."/>
            <person name="Liu Z."/>
            <person name="Song Y."/>
            <person name="Haney C.H."/>
        </authorList>
    </citation>
    <scope>NUCLEOTIDE SEQUENCE [LARGE SCALE GENOMIC DNA]</scope>
    <source>
        <strain evidence="2">Dha-51</strain>
    </source>
</reference>
<evidence type="ECO:0000313" key="2">
    <source>
        <dbReference type="Proteomes" id="UP000295254"/>
    </source>
</evidence>